<evidence type="ECO:0000313" key="3">
    <source>
        <dbReference type="Proteomes" id="UP000464054"/>
    </source>
</evidence>
<sequence>MKPTHPLIKAARSRKLFHPGRLDEFSQEQWLQFLDKTGPRDTESIGYISGVTWLNNNFHKVKNTRNQFSFEEGNRPPYQEMIRAHIAGANYAFWQVMDEQDKKHAAHDTLAIEQMLISKTAMVGESDPVSANNVIMHRLDSLRWPLFELMRDRDCMHKLFPDGNPESLSRLDVFLREMTLSQFYHNFSSLWQELLYGHALFNHQPGCVFFYQRTDYHRMKTVADFRTEHYIVTSMHEARFIQDVISTEPRWATYLFYEQGKPLRSMPWHLLSEKAKSFAKFQPHSIYYQIEDHLKPLLKQKQEPGLERTLQSVLDVWLHLSVLAVQLDQSLHTDKYIRNWDALIALAPEFDSANLREMLCVCTGNSLEEIVVALGLLTWQGSKLQEDLWVQPLIPLENKYVFPLSALLTASLPRNVDCWLSKIDPSDTRRGKLFEMHLVQVLKECRDENPVMKEQLRFTESVEIEYEEGKEEIDLTFTFGKLLVVVEARSSRKSITPLDYHNEVYDKNGLKHKAEQATRKAAFVQRNLKRFCRDYYPHLVNEDGIDVIPIVIINGQFHAGYPFNGVPVLDLALLSHYLRDGESRFGSAPPYTRHQYGIPLWHTLEEAQARFNDYVACPTLIKLYDALCIESVNRSSNMGEGCEEIVTLDIELICSDWDQYLSHVKRVFPNQLLQYY</sequence>
<dbReference type="AlphaFoldDB" id="A0AAP9IIC2"/>
<keyword evidence="4" id="KW-1185">Reference proteome</keyword>
<evidence type="ECO:0000313" key="1">
    <source>
        <dbReference type="EMBL" id="MFJ5323196.1"/>
    </source>
</evidence>
<gene>
    <name evidence="1" type="ORF">ACIPSN_17860</name>
    <name evidence="2" type="ORF">GMX10_16895</name>
</gene>
<evidence type="ECO:0000313" key="2">
    <source>
        <dbReference type="EMBL" id="QHQ25535.1"/>
    </source>
</evidence>
<evidence type="ECO:0000313" key="4">
    <source>
        <dbReference type="Proteomes" id="UP001617714"/>
    </source>
</evidence>
<dbReference type="RefSeq" id="WP_052234618.1">
    <property type="nucleotide sequence ID" value="NZ_CP046377.1"/>
</dbReference>
<reference evidence="1 4" key="3">
    <citation type="submission" date="2024-10" db="EMBL/GenBank/DDBJ databases">
        <authorList>
            <person name="Lu C.-H."/>
        </authorList>
    </citation>
    <scope>NUCLEOTIDE SEQUENCE [LARGE SCALE GENOMIC DNA]</scope>
    <source>
        <strain evidence="1 4">22QBSP01-2</strain>
    </source>
</reference>
<reference evidence="2" key="2">
    <citation type="journal article" date="2022" name="Plant Pathol J">
        <title>Comparative Genomic Analysis of Pathogenic Factors of Pectobacterium Species Isolated in South Korea Using Whole-Genome Sequencing.</title>
        <authorList>
            <person name="Jee S."/>
            <person name="Kang I.J."/>
            <person name="Bak G."/>
            <person name="Kang S."/>
            <person name="Lee J."/>
            <person name="Heu S."/>
            <person name="Hwang I."/>
        </authorList>
    </citation>
    <scope>NUCLEOTIDE SEQUENCE</scope>
    <source>
        <strain evidence="2">PZ1</strain>
    </source>
</reference>
<protein>
    <recommendedName>
        <fullName evidence="5">NERD domain-containing protein</fullName>
    </recommendedName>
</protein>
<reference evidence="3" key="1">
    <citation type="submission" date="2019-11" db="EMBL/GenBank/DDBJ databases">
        <authorList>
            <person name="Jee S."/>
        </authorList>
    </citation>
    <scope>NUCLEOTIDE SEQUENCE [LARGE SCALE GENOMIC DNA]</scope>
    <source>
        <strain evidence="3">PZ1</strain>
    </source>
</reference>
<evidence type="ECO:0008006" key="5">
    <source>
        <dbReference type="Google" id="ProtNLM"/>
    </source>
</evidence>
<accession>A0AAP9IIC2</accession>
<name>A0AAP9IIC2_9GAMM</name>
<organism evidence="2 3">
    <name type="scientific">Pectobacterium parvum</name>
    <dbReference type="NCBI Taxonomy" id="2778550"/>
    <lineage>
        <taxon>Bacteria</taxon>
        <taxon>Pseudomonadati</taxon>
        <taxon>Pseudomonadota</taxon>
        <taxon>Gammaproteobacteria</taxon>
        <taxon>Enterobacterales</taxon>
        <taxon>Pectobacteriaceae</taxon>
        <taxon>Pectobacterium</taxon>
    </lineage>
</organism>
<proteinExistence type="predicted"/>
<dbReference type="EMBL" id="CP046377">
    <property type="protein sequence ID" value="QHQ25535.1"/>
    <property type="molecule type" value="Genomic_DNA"/>
</dbReference>
<dbReference type="EMBL" id="JBIXKD010000022">
    <property type="protein sequence ID" value="MFJ5323196.1"/>
    <property type="molecule type" value="Genomic_DNA"/>
</dbReference>
<dbReference type="Proteomes" id="UP001617714">
    <property type="component" value="Unassembled WGS sequence"/>
</dbReference>
<dbReference type="Proteomes" id="UP000464054">
    <property type="component" value="Chromosome"/>
</dbReference>